<dbReference type="PIRSF" id="PIRSF001563">
    <property type="entry name" value="Folylpolyglu_synth"/>
    <property type="match status" value="1"/>
</dbReference>
<gene>
    <name evidence="21" type="ORF">JD108_15515</name>
    <name evidence="22" type="ORF">KDJ56_15460</name>
</gene>
<keyword evidence="11 18" id="KW-0547">Nucleotide-binding</keyword>
<dbReference type="KEGG" id="bcop:JD108_15515"/>
<comment type="cofactor">
    <cofactor evidence="1">
        <name>Mg(2+)</name>
        <dbReference type="ChEBI" id="CHEBI:18420"/>
    </cofactor>
</comment>
<evidence type="ECO:0000313" key="23">
    <source>
        <dbReference type="Proteomes" id="UP000595847"/>
    </source>
</evidence>
<reference evidence="21 23" key="1">
    <citation type="submission" date="2020-12" db="EMBL/GenBank/DDBJ databases">
        <title>strain FJAT-54423T represents a novel species of the genus Brevibacillus.</title>
        <authorList>
            <person name="Tang R."/>
        </authorList>
    </citation>
    <scope>NUCLEOTIDE SEQUENCE [LARGE SCALE GENOMIC DNA]</scope>
    <source>
        <strain evidence="21 23">FJAT-54423</strain>
    </source>
</reference>
<dbReference type="GO" id="GO:0046872">
    <property type="term" value="F:metal ion binding"/>
    <property type="evidence" value="ECO:0007669"/>
    <property type="project" value="UniProtKB-KW"/>
</dbReference>
<dbReference type="PROSITE" id="PS01011">
    <property type="entry name" value="FOLYLPOLYGLU_SYNT_1"/>
    <property type="match status" value="1"/>
</dbReference>
<keyword evidence="9 18" id="KW-0436">Ligase</keyword>
<dbReference type="EMBL" id="CP066308">
    <property type="protein sequence ID" value="QQE73302.1"/>
    <property type="molecule type" value="Genomic_DNA"/>
</dbReference>
<evidence type="ECO:0000256" key="2">
    <source>
        <dbReference type="ARBA" id="ARBA00004799"/>
    </source>
</evidence>
<evidence type="ECO:0000256" key="3">
    <source>
        <dbReference type="ARBA" id="ARBA00005150"/>
    </source>
</evidence>
<dbReference type="SUPFAM" id="SSF53244">
    <property type="entry name" value="MurD-like peptide ligases, peptide-binding domain"/>
    <property type="match status" value="1"/>
</dbReference>
<evidence type="ECO:0000256" key="6">
    <source>
        <dbReference type="ARBA" id="ARBA00013023"/>
    </source>
</evidence>
<proteinExistence type="inferred from homology"/>
<evidence type="ECO:0000256" key="12">
    <source>
        <dbReference type="ARBA" id="ARBA00022840"/>
    </source>
</evidence>
<evidence type="ECO:0000256" key="15">
    <source>
        <dbReference type="ARBA" id="ARBA00030592"/>
    </source>
</evidence>
<comment type="similarity">
    <text evidence="4 18">Belongs to the folylpolyglutamate synthase family.</text>
</comment>
<dbReference type="Gene3D" id="3.40.1190.10">
    <property type="entry name" value="Mur-like, catalytic domain"/>
    <property type="match status" value="1"/>
</dbReference>
<dbReference type="SUPFAM" id="SSF53623">
    <property type="entry name" value="MurD-like peptide ligases, catalytic domain"/>
    <property type="match status" value="1"/>
</dbReference>
<evidence type="ECO:0000256" key="10">
    <source>
        <dbReference type="ARBA" id="ARBA00022723"/>
    </source>
</evidence>
<dbReference type="Gene3D" id="3.90.190.20">
    <property type="entry name" value="Mur ligase, C-terminal domain"/>
    <property type="match status" value="1"/>
</dbReference>
<comment type="catalytic activity">
    <reaction evidence="16">
        <text>(6S)-5,6,7,8-tetrahydrofolyl-(gamma-L-Glu)(n) + L-glutamate + ATP = (6S)-5,6,7,8-tetrahydrofolyl-(gamma-L-Glu)(n+1) + ADP + phosphate + H(+)</text>
        <dbReference type="Rhea" id="RHEA:10580"/>
        <dbReference type="Rhea" id="RHEA-COMP:14738"/>
        <dbReference type="Rhea" id="RHEA-COMP:14740"/>
        <dbReference type="ChEBI" id="CHEBI:15378"/>
        <dbReference type="ChEBI" id="CHEBI:29985"/>
        <dbReference type="ChEBI" id="CHEBI:30616"/>
        <dbReference type="ChEBI" id="CHEBI:43474"/>
        <dbReference type="ChEBI" id="CHEBI:141005"/>
        <dbReference type="ChEBI" id="CHEBI:456216"/>
        <dbReference type="EC" id="6.3.2.17"/>
    </reaction>
</comment>
<dbReference type="GO" id="GO:0008841">
    <property type="term" value="F:dihydrofolate synthase activity"/>
    <property type="evidence" value="ECO:0007669"/>
    <property type="project" value="UniProtKB-EC"/>
</dbReference>
<keyword evidence="14" id="KW-0289">Folate biosynthesis</keyword>
<dbReference type="InterPro" id="IPR036565">
    <property type="entry name" value="Mur-like_cat_sf"/>
</dbReference>
<dbReference type="EC" id="6.3.2.12" evidence="6"/>
<evidence type="ECO:0000256" key="13">
    <source>
        <dbReference type="ARBA" id="ARBA00022842"/>
    </source>
</evidence>
<dbReference type="FunFam" id="3.40.1190.10:FF:000004">
    <property type="entry name" value="Dihydrofolate synthase/folylpolyglutamate synthase"/>
    <property type="match status" value="1"/>
</dbReference>
<feature type="domain" description="Mur ligase central" evidence="20">
    <location>
        <begin position="50"/>
        <end position="278"/>
    </location>
</feature>
<dbReference type="InterPro" id="IPR036615">
    <property type="entry name" value="Mur_ligase_C_dom_sf"/>
</dbReference>
<reference evidence="22" key="2">
    <citation type="submission" date="2021-04" db="EMBL/GenBank/DDBJ databases">
        <title>Brevibacillus composti FJAT-54423, complete genome.</title>
        <authorList>
            <person name="Tang R."/>
        </authorList>
    </citation>
    <scope>NUCLEOTIDE SEQUENCE</scope>
    <source>
        <strain evidence="22">FJAT-54424</strain>
    </source>
</reference>
<evidence type="ECO:0000256" key="1">
    <source>
        <dbReference type="ARBA" id="ARBA00001946"/>
    </source>
</evidence>
<dbReference type="Proteomes" id="UP000595847">
    <property type="component" value="Chromosome"/>
</dbReference>
<organism evidence="21 23">
    <name type="scientific">Brevibacillus composti</name>
    <dbReference type="NCBI Taxonomy" id="2796470"/>
    <lineage>
        <taxon>Bacteria</taxon>
        <taxon>Bacillati</taxon>
        <taxon>Bacillota</taxon>
        <taxon>Bacilli</taxon>
        <taxon>Bacillales</taxon>
        <taxon>Paenibacillaceae</taxon>
        <taxon>Brevibacillus</taxon>
    </lineage>
</organism>
<evidence type="ECO:0000256" key="16">
    <source>
        <dbReference type="ARBA" id="ARBA00047493"/>
    </source>
</evidence>
<comment type="pathway">
    <text evidence="2">Cofactor biosynthesis; tetrahydrofolate biosynthesis; 7,8-dihydrofolate from 2-amino-4-hydroxy-6-hydroxymethyl-7,8-dihydropteridine diphosphate and 4-aminobenzoate: step 2/2.</text>
</comment>
<evidence type="ECO:0000256" key="5">
    <source>
        <dbReference type="ARBA" id="ARBA00011245"/>
    </source>
</evidence>
<evidence type="ECO:0000313" key="24">
    <source>
        <dbReference type="Proteomes" id="UP000677234"/>
    </source>
</evidence>
<sequence length="456" mass="50836">MIAEGLATYEEAIDWLHGLLRFGQKPGLERMQWMLEQVGHPERRLAFIHVAGTNGKGSTCSYLSQMLIEAGYSVGMFTSPYLIDFRERIRYNGAMIPEADLVELIREAKHLAERCEAESGHGSPTEFEVITLIAILYFANVTRPAVVIWETGLGGRLDSTNVVLPIATVITNVGMDHMDVLGNSLIDIAREKAGIIKPGVPVITGERRAEVLAVLQEAADKSRSTLYRIGSQFDVEQLQESVGEQTIRYRSLLRREEAEYRLAMNGPHQAVNAAVSLMTIDILRNFLSYLLEEEEIARGLQQTRWPGRLEVVSPRPMVMLDGAHNQEGIEALVTSLQRLTPPEARLHVLFSGLADKPLASMAEALRGLQTKVETVRLTTFDFPRAATAGHLQEAFLAGGWESARLELISDWRQFLASWVKDNRTANGDDWLVVCGSLYFIAQVRTFFPTTVEEVGE</sequence>
<keyword evidence="12 18" id="KW-0067">ATP-binding</keyword>
<dbReference type="EMBL" id="CP073708">
    <property type="protein sequence ID" value="QUO40383.1"/>
    <property type="molecule type" value="Genomic_DNA"/>
</dbReference>
<dbReference type="PANTHER" id="PTHR11136">
    <property type="entry name" value="FOLYLPOLYGLUTAMATE SYNTHASE-RELATED"/>
    <property type="match status" value="1"/>
</dbReference>
<comment type="pathway">
    <text evidence="3">Cofactor biosynthesis; tetrahydrofolylpolyglutamate biosynthesis.</text>
</comment>
<evidence type="ECO:0000256" key="8">
    <source>
        <dbReference type="ARBA" id="ARBA00019357"/>
    </source>
</evidence>
<dbReference type="GO" id="GO:0004326">
    <property type="term" value="F:tetrahydrofolylpolyglutamate synthase activity"/>
    <property type="evidence" value="ECO:0007669"/>
    <property type="project" value="UniProtKB-EC"/>
</dbReference>
<evidence type="ECO:0000256" key="11">
    <source>
        <dbReference type="ARBA" id="ARBA00022741"/>
    </source>
</evidence>
<dbReference type="NCBIfam" id="TIGR01499">
    <property type="entry name" value="folC"/>
    <property type="match status" value="1"/>
</dbReference>
<dbReference type="GO" id="GO:0046656">
    <property type="term" value="P:folic acid biosynthetic process"/>
    <property type="evidence" value="ECO:0007669"/>
    <property type="project" value="UniProtKB-KW"/>
</dbReference>
<accession>A0A7T5EIQ9</accession>
<name>A0A7T5EIQ9_9BACL</name>
<evidence type="ECO:0000256" key="18">
    <source>
        <dbReference type="PIRNR" id="PIRNR001563"/>
    </source>
</evidence>
<dbReference type="Pfam" id="PF02875">
    <property type="entry name" value="Mur_ligase_C"/>
    <property type="match status" value="1"/>
</dbReference>
<dbReference type="EC" id="6.3.2.17" evidence="7"/>
<dbReference type="GO" id="GO:0005524">
    <property type="term" value="F:ATP binding"/>
    <property type="evidence" value="ECO:0007669"/>
    <property type="project" value="UniProtKB-KW"/>
</dbReference>
<evidence type="ECO:0000256" key="9">
    <source>
        <dbReference type="ARBA" id="ARBA00022598"/>
    </source>
</evidence>
<dbReference type="RefSeq" id="WP_198826928.1">
    <property type="nucleotide sequence ID" value="NZ_CP066308.1"/>
</dbReference>
<dbReference type="Proteomes" id="UP000677234">
    <property type="component" value="Chromosome"/>
</dbReference>
<comment type="catalytic activity">
    <reaction evidence="17">
        <text>7,8-dihydropteroate + L-glutamate + ATP = 7,8-dihydrofolate + ADP + phosphate + H(+)</text>
        <dbReference type="Rhea" id="RHEA:23584"/>
        <dbReference type="ChEBI" id="CHEBI:15378"/>
        <dbReference type="ChEBI" id="CHEBI:17839"/>
        <dbReference type="ChEBI" id="CHEBI:29985"/>
        <dbReference type="ChEBI" id="CHEBI:30616"/>
        <dbReference type="ChEBI" id="CHEBI:43474"/>
        <dbReference type="ChEBI" id="CHEBI:57451"/>
        <dbReference type="ChEBI" id="CHEBI:456216"/>
        <dbReference type="EC" id="6.3.2.12"/>
    </reaction>
</comment>
<evidence type="ECO:0000259" key="19">
    <source>
        <dbReference type="Pfam" id="PF02875"/>
    </source>
</evidence>
<evidence type="ECO:0000256" key="4">
    <source>
        <dbReference type="ARBA" id="ARBA00008276"/>
    </source>
</evidence>
<dbReference type="GO" id="GO:0005737">
    <property type="term" value="C:cytoplasm"/>
    <property type="evidence" value="ECO:0007669"/>
    <property type="project" value="TreeGrafter"/>
</dbReference>
<evidence type="ECO:0000256" key="14">
    <source>
        <dbReference type="ARBA" id="ARBA00022909"/>
    </source>
</evidence>
<protein>
    <recommendedName>
        <fullName evidence="8">Dihydrofolate synthase/folylpolyglutamate synthase</fullName>
        <ecNumber evidence="6">6.3.2.12</ecNumber>
        <ecNumber evidence="7">6.3.2.17</ecNumber>
    </recommendedName>
    <alternativeName>
        <fullName evidence="15">Tetrahydrofolylpolyglutamate synthase</fullName>
    </alternativeName>
</protein>
<keyword evidence="24" id="KW-1185">Reference proteome</keyword>
<evidence type="ECO:0000256" key="7">
    <source>
        <dbReference type="ARBA" id="ARBA00013025"/>
    </source>
</evidence>
<dbReference type="InterPro" id="IPR001645">
    <property type="entry name" value="Folylpolyglutamate_synth"/>
</dbReference>
<dbReference type="InterPro" id="IPR004101">
    <property type="entry name" value="Mur_ligase_C"/>
</dbReference>
<evidence type="ECO:0000259" key="20">
    <source>
        <dbReference type="Pfam" id="PF08245"/>
    </source>
</evidence>
<dbReference type="InterPro" id="IPR018109">
    <property type="entry name" value="Folylpolyglutamate_synth_CS"/>
</dbReference>
<feature type="domain" description="Mur ligase C-terminal" evidence="19">
    <location>
        <begin position="307"/>
        <end position="436"/>
    </location>
</feature>
<dbReference type="PANTHER" id="PTHR11136:SF0">
    <property type="entry name" value="DIHYDROFOLATE SYNTHETASE-RELATED"/>
    <property type="match status" value="1"/>
</dbReference>
<dbReference type="Pfam" id="PF08245">
    <property type="entry name" value="Mur_ligase_M"/>
    <property type="match status" value="1"/>
</dbReference>
<evidence type="ECO:0000313" key="21">
    <source>
        <dbReference type="EMBL" id="QQE73302.1"/>
    </source>
</evidence>
<evidence type="ECO:0000256" key="17">
    <source>
        <dbReference type="ARBA" id="ARBA00049161"/>
    </source>
</evidence>
<keyword evidence="13" id="KW-0460">Magnesium</keyword>
<keyword evidence="10" id="KW-0479">Metal-binding</keyword>
<dbReference type="InterPro" id="IPR013221">
    <property type="entry name" value="Mur_ligase_cen"/>
</dbReference>
<comment type="subunit">
    <text evidence="5">Monomer.</text>
</comment>
<dbReference type="AlphaFoldDB" id="A0A7T5EIQ9"/>
<evidence type="ECO:0000313" key="22">
    <source>
        <dbReference type="EMBL" id="QUO40383.1"/>
    </source>
</evidence>